<keyword evidence="2 4" id="KW-0963">Cytoplasm</keyword>
<evidence type="ECO:0000256" key="1">
    <source>
        <dbReference type="ARBA" id="ARBA00004496"/>
    </source>
</evidence>
<organism evidence="7 8">
    <name type="scientific">Methanobacterium bryantii</name>
    <dbReference type="NCBI Taxonomy" id="2161"/>
    <lineage>
        <taxon>Archaea</taxon>
        <taxon>Methanobacteriati</taxon>
        <taxon>Methanobacteriota</taxon>
        <taxon>Methanomada group</taxon>
        <taxon>Methanobacteria</taxon>
        <taxon>Methanobacteriales</taxon>
        <taxon>Methanobacteriaceae</taxon>
        <taxon>Methanobacterium</taxon>
    </lineage>
</organism>
<dbReference type="PANTHER" id="PTHR11097:SF8">
    <property type="entry name" value="EXOSOME COMPLEX COMPONENT RRP42"/>
    <property type="match status" value="1"/>
</dbReference>
<proteinExistence type="inferred from homology"/>
<evidence type="ECO:0000259" key="5">
    <source>
        <dbReference type="Pfam" id="PF01138"/>
    </source>
</evidence>
<keyword evidence="8" id="KW-1185">Reference proteome</keyword>
<dbReference type="FunFam" id="3.30.230.70:FF:000017">
    <property type="entry name" value="Exosome complex component Rrp42"/>
    <property type="match status" value="1"/>
</dbReference>
<evidence type="ECO:0000259" key="6">
    <source>
        <dbReference type="Pfam" id="PF03725"/>
    </source>
</evidence>
<dbReference type="InterPro" id="IPR015847">
    <property type="entry name" value="ExoRNase_PH_dom2"/>
</dbReference>
<dbReference type="InterPro" id="IPR001247">
    <property type="entry name" value="ExoRNase_PH_dom1"/>
</dbReference>
<reference evidence="7 8" key="1">
    <citation type="journal article" date="2017" name="BMC Genomics">
        <title>Genomic analysis of methanogenic archaea reveals a shift towards energy conservation.</title>
        <authorList>
            <person name="Gilmore S.P."/>
            <person name="Henske J.K."/>
            <person name="Sexton J.A."/>
            <person name="Solomon K.V."/>
            <person name="Seppala S."/>
            <person name="Yoo J.I."/>
            <person name="Huyett L.M."/>
            <person name="Pressman A."/>
            <person name="Cogan J.Z."/>
            <person name="Kivenson V."/>
            <person name="Peng X."/>
            <person name="Tan Y."/>
            <person name="Valentine D.L."/>
            <person name="O'Malley M.A."/>
        </authorList>
    </citation>
    <scope>NUCLEOTIDE SEQUENCE [LARGE SCALE GENOMIC DNA]</scope>
    <source>
        <strain evidence="7 8">M.o.H.</strain>
    </source>
</reference>
<sequence>MVNIVPEITRKSIVELIENKERADGRSIDEYRDISVEVGVIEKAEGSARVKIGNTQLVVGIKPQLGDPFSDTPNVGVLMTNSELLPMASPSFEPGPPDERSVELARVTDRCLREGKILDLEKLCIIEGEKVWMIFVDIHVLDYDGNLMDAAVLGSVAARTSAKIPNATVEDDKIVLDEENPVALPIKEKPLMCTFAKINGELINDPSLEEENVMDARISIGVREDGSICAMQKGGEMPLTKEEIISAVNRTIEKTKELREYLP</sequence>
<evidence type="ECO:0000256" key="2">
    <source>
        <dbReference type="ARBA" id="ARBA00022490"/>
    </source>
</evidence>
<comment type="subunit">
    <text evidence="4">Component of the archaeal exosome complex. Forms a hexameric ring-like arrangement composed of 3 Rrp41-Rrp42 heterodimers. The hexameric ring associates with a trimer of Rrp4 and/or Csl4 subunits.</text>
</comment>
<dbReference type="Pfam" id="PF03725">
    <property type="entry name" value="RNase_PH_C"/>
    <property type="match status" value="1"/>
</dbReference>
<dbReference type="InterPro" id="IPR020869">
    <property type="entry name" value="Rrp42_archaea"/>
</dbReference>
<dbReference type="InterPro" id="IPR050590">
    <property type="entry name" value="Exosome_comp_Rrp42_subfam"/>
</dbReference>
<dbReference type="Pfam" id="PF01138">
    <property type="entry name" value="RNase_PH"/>
    <property type="match status" value="1"/>
</dbReference>
<comment type="similarity">
    <text evidence="4">Belongs to the RNase PH family. Rrp42 subfamily.</text>
</comment>
<dbReference type="GO" id="GO:0000177">
    <property type="term" value="C:cytoplasmic exosome (RNase complex)"/>
    <property type="evidence" value="ECO:0007669"/>
    <property type="project" value="TreeGrafter"/>
</dbReference>
<dbReference type="EMBL" id="LMVM01000038">
    <property type="protein sequence ID" value="PAV03399.1"/>
    <property type="molecule type" value="Genomic_DNA"/>
</dbReference>
<dbReference type="HAMAP" id="MF_00622">
    <property type="entry name" value="Exosome_Rrp42"/>
    <property type="match status" value="1"/>
</dbReference>
<comment type="caution">
    <text evidence="7">The sequence shown here is derived from an EMBL/GenBank/DDBJ whole genome shotgun (WGS) entry which is preliminary data.</text>
</comment>
<gene>
    <name evidence="4" type="primary">rrp42</name>
    <name evidence="7" type="ORF">ASJ80_00120</name>
</gene>
<dbReference type="AlphaFoldDB" id="A0A2A2H1Y8"/>
<dbReference type="PANTHER" id="PTHR11097">
    <property type="entry name" value="EXOSOME COMPLEX EXONUCLEASE RIBOSOMAL RNA PROCESSING PROTEIN"/>
    <property type="match status" value="1"/>
</dbReference>
<keyword evidence="3 4" id="KW-0271">Exosome</keyword>
<dbReference type="GO" id="GO:0035925">
    <property type="term" value="F:mRNA 3'-UTR AU-rich region binding"/>
    <property type="evidence" value="ECO:0007669"/>
    <property type="project" value="TreeGrafter"/>
</dbReference>
<evidence type="ECO:0000256" key="3">
    <source>
        <dbReference type="ARBA" id="ARBA00022835"/>
    </source>
</evidence>
<comment type="function">
    <text evidence="4">Non-catalytic component of the exosome, which is a complex involved in RNA degradation. Contributes to the structuring of the Rrp41 active site.</text>
</comment>
<dbReference type="Gene3D" id="3.30.230.70">
    <property type="entry name" value="GHMP Kinase, N-terminal domain"/>
    <property type="match status" value="1"/>
</dbReference>
<dbReference type="Proteomes" id="UP000217784">
    <property type="component" value="Unassembled WGS sequence"/>
</dbReference>
<protein>
    <recommendedName>
        <fullName evidence="4">Exosome complex component Rrp42</fullName>
    </recommendedName>
</protein>
<accession>A0A2A2H1Y8</accession>
<dbReference type="GO" id="GO:0016075">
    <property type="term" value="P:rRNA catabolic process"/>
    <property type="evidence" value="ECO:0007669"/>
    <property type="project" value="TreeGrafter"/>
</dbReference>
<evidence type="ECO:0000313" key="8">
    <source>
        <dbReference type="Proteomes" id="UP000217784"/>
    </source>
</evidence>
<comment type="subcellular location">
    <subcellularLocation>
        <location evidence="1 4">Cytoplasm</location>
    </subcellularLocation>
</comment>
<evidence type="ECO:0000256" key="4">
    <source>
        <dbReference type="HAMAP-Rule" id="MF_00622"/>
    </source>
</evidence>
<dbReference type="RefSeq" id="WP_069583270.1">
    <property type="nucleotide sequence ID" value="NZ_LMVM01000038.1"/>
</dbReference>
<evidence type="ECO:0000313" key="7">
    <source>
        <dbReference type="EMBL" id="PAV03399.1"/>
    </source>
</evidence>
<dbReference type="SUPFAM" id="SSF55666">
    <property type="entry name" value="Ribonuclease PH domain 2-like"/>
    <property type="match status" value="1"/>
</dbReference>
<dbReference type="CDD" id="cd11365">
    <property type="entry name" value="RNase_PH_archRRP42"/>
    <property type="match status" value="1"/>
</dbReference>
<feature type="domain" description="Exoribonuclease phosphorolytic" evidence="5">
    <location>
        <begin position="30"/>
        <end position="165"/>
    </location>
</feature>
<dbReference type="InterPro" id="IPR036345">
    <property type="entry name" value="ExoRNase_PH_dom2_sf"/>
</dbReference>
<feature type="domain" description="Exoribonuclease phosphorolytic" evidence="6">
    <location>
        <begin position="191"/>
        <end position="249"/>
    </location>
</feature>
<name>A0A2A2H1Y8_METBR</name>
<dbReference type="SUPFAM" id="SSF54211">
    <property type="entry name" value="Ribosomal protein S5 domain 2-like"/>
    <property type="match status" value="1"/>
</dbReference>
<dbReference type="NCBIfam" id="NF003282">
    <property type="entry name" value="PRK04282.1-1"/>
    <property type="match status" value="1"/>
</dbReference>
<dbReference type="OrthoDB" id="30932at2157"/>
<dbReference type="InterPro" id="IPR027408">
    <property type="entry name" value="PNPase/RNase_PH_dom_sf"/>
</dbReference>
<dbReference type="InterPro" id="IPR020568">
    <property type="entry name" value="Ribosomal_Su5_D2-typ_SF"/>
</dbReference>